<keyword evidence="3" id="KW-1185">Reference proteome</keyword>
<protein>
    <submittedName>
        <fullName evidence="2">Uncharacterized protein</fullName>
    </submittedName>
</protein>
<name>A0ABU2L0Y3_9ACTN</name>
<evidence type="ECO:0000256" key="1">
    <source>
        <dbReference type="SAM" id="MobiDB-lite"/>
    </source>
</evidence>
<feature type="region of interest" description="Disordered" evidence="1">
    <location>
        <begin position="32"/>
        <end position="51"/>
    </location>
</feature>
<evidence type="ECO:0000313" key="3">
    <source>
        <dbReference type="Proteomes" id="UP001183226"/>
    </source>
</evidence>
<reference evidence="3" key="1">
    <citation type="submission" date="2023-07" db="EMBL/GenBank/DDBJ databases">
        <title>30 novel species of actinomycetes from the DSMZ collection.</title>
        <authorList>
            <person name="Nouioui I."/>
        </authorList>
    </citation>
    <scope>NUCLEOTIDE SEQUENCE [LARGE SCALE GENOMIC DNA]</scope>
    <source>
        <strain evidence="3">DSM 45055</strain>
    </source>
</reference>
<dbReference type="RefSeq" id="WP_311547734.1">
    <property type="nucleotide sequence ID" value="NZ_JAVREK010000040.1"/>
</dbReference>
<comment type="caution">
    <text evidence="2">The sequence shown here is derived from an EMBL/GenBank/DDBJ whole genome shotgun (WGS) entry which is preliminary data.</text>
</comment>
<sequence length="51" mass="5626">MPPGSSPICASVEPRNRTLELVALRDRQDVAARRSGSARIVRTEPGFDRHP</sequence>
<accession>A0ABU2L0Y3</accession>
<gene>
    <name evidence="2" type="ORF">RM446_24100</name>
</gene>
<proteinExistence type="predicted"/>
<feature type="compositionally biased region" description="Basic and acidic residues" evidence="1">
    <location>
        <begin position="41"/>
        <end position="51"/>
    </location>
</feature>
<organism evidence="2 3">
    <name type="scientific">Streptomonospora wellingtoniae</name>
    <dbReference type="NCBI Taxonomy" id="3075544"/>
    <lineage>
        <taxon>Bacteria</taxon>
        <taxon>Bacillati</taxon>
        <taxon>Actinomycetota</taxon>
        <taxon>Actinomycetes</taxon>
        <taxon>Streptosporangiales</taxon>
        <taxon>Nocardiopsidaceae</taxon>
        <taxon>Streptomonospora</taxon>
    </lineage>
</organism>
<dbReference type="EMBL" id="JAVREK010000040">
    <property type="protein sequence ID" value="MDT0305219.1"/>
    <property type="molecule type" value="Genomic_DNA"/>
</dbReference>
<evidence type="ECO:0000313" key="2">
    <source>
        <dbReference type="EMBL" id="MDT0305219.1"/>
    </source>
</evidence>
<dbReference type="Proteomes" id="UP001183226">
    <property type="component" value="Unassembled WGS sequence"/>
</dbReference>